<accession>A0A1Z4GHV9</accession>
<keyword evidence="2" id="KW-1185">Reference proteome</keyword>
<organism evidence="1 2">
    <name type="scientific">Anabaenopsis circularis NIES-21</name>
    <dbReference type="NCBI Taxonomy" id="1085406"/>
    <lineage>
        <taxon>Bacteria</taxon>
        <taxon>Bacillati</taxon>
        <taxon>Cyanobacteriota</taxon>
        <taxon>Cyanophyceae</taxon>
        <taxon>Nostocales</taxon>
        <taxon>Nodulariaceae</taxon>
        <taxon>Anabaenopsis</taxon>
    </lineage>
</organism>
<proteinExistence type="predicted"/>
<name>A0A1Z4GHV9_9CYAN</name>
<dbReference type="Proteomes" id="UP000218287">
    <property type="component" value="Chromosome"/>
</dbReference>
<protein>
    <submittedName>
        <fullName evidence="1">Uncharacterized protein</fullName>
    </submittedName>
</protein>
<dbReference type="EMBL" id="AP018174">
    <property type="protein sequence ID" value="BAY17101.1"/>
    <property type="molecule type" value="Genomic_DNA"/>
</dbReference>
<sequence length="48" mass="5684">MENEKVVADYSEKFLRGIAYKYGNNNLRVRNGSTELLLYKTLYRTTHN</sequence>
<gene>
    <name evidence="1" type="ORF">NIES21_29350</name>
</gene>
<reference evidence="1 2" key="1">
    <citation type="submission" date="2017-06" db="EMBL/GenBank/DDBJ databases">
        <title>Genome sequencing of cyanobaciteial culture collection at National Institute for Environmental Studies (NIES).</title>
        <authorList>
            <person name="Hirose Y."/>
            <person name="Shimura Y."/>
            <person name="Fujisawa T."/>
            <person name="Nakamura Y."/>
            <person name="Kawachi M."/>
        </authorList>
    </citation>
    <scope>NUCLEOTIDE SEQUENCE [LARGE SCALE GENOMIC DNA]</scope>
    <source>
        <strain evidence="1 2">NIES-21</strain>
    </source>
</reference>
<evidence type="ECO:0000313" key="1">
    <source>
        <dbReference type="EMBL" id="BAY17101.1"/>
    </source>
</evidence>
<dbReference type="AlphaFoldDB" id="A0A1Z4GHV9"/>
<evidence type="ECO:0000313" key="2">
    <source>
        <dbReference type="Proteomes" id="UP000218287"/>
    </source>
</evidence>